<evidence type="ECO:0008006" key="3">
    <source>
        <dbReference type="Google" id="ProtNLM"/>
    </source>
</evidence>
<dbReference type="SUPFAM" id="SSF82171">
    <property type="entry name" value="DPP6 N-terminal domain-like"/>
    <property type="match status" value="1"/>
</dbReference>
<evidence type="ECO:0000313" key="2">
    <source>
        <dbReference type="Proteomes" id="UP000053800"/>
    </source>
</evidence>
<proteinExistence type="predicted"/>
<dbReference type="InterPro" id="IPR052778">
    <property type="entry name" value="Centrosome-WD_assoc"/>
</dbReference>
<dbReference type="EMBL" id="KN848892">
    <property type="protein sequence ID" value="KIR67467.1"/>
    <property type="molecule type" value="Genomic_DNA"/>
</dbReference>
<dbReference type="InterPro" id="IPR015943">
    <property type="entry name" value="WD40/YVTN_repeat-like_dom_sf"/>
</dbReference>
<dbReference type="PANTHER" id="PTHR16220">
    <property type="entry name" value="WD REPEAT PROTEIN 8-RELATED"/>
    <property type="match status" value="1"/>
</dbReference>
<dbReference type="InterPro" id="IPR001680">
    <property type="entry name" value="WD40_rpt"/>
</dbReference>
<organism evidence="1 2">
    <name type="scientific">Cryptococcus bacillisporus CA1873</name>
    <dbReference type="NCBI Taxonomy" id="1296111"/>
    <lineage>
        <taxon>Eukaryota</taxon>
        <taxon>Fungi</taxon>
        <taxon>Dikarya</taxon>
        <taxon>Basidiomycota</taxon>
        <taxon>Agaricomycotina</taxon>
        <taxon>Tremellomycetes</taxon>
        <taxon>Tremellales</taxon>
        <taxon>Cryptococcaceae</taxon>
        <taxon>Cryptococcus</taxon>
        <taxon>Cryptococcus gattii species complex</taxon>
    </lineage>
</organism>
<evidence type="ECO:0000313" key="1">
    <source>
        <dbReference type="EMBL" id="KIR67467.1"/>
    </source>
</evidence>
<keyword evidence="2" id="KW-1185">Reference proteome</keyword>
<dbReference type="Proteomes" id="UP000053800">
    <property type="component" value="Unassembled WGS sequence"/>
</dbReference>
<name>A0ABR5BE52_CRYGA</name>
<dbReference type="SMART" id="SM00320">
    <property type="entry name" value="WD40"/>
    <property type="match status" value="3"/>
</dbReference>
<accession>A0ABR5BE52</accession>
<protein>
    <recommendedName>
        <fullName evidence="3">Anaphase-promoting complex subunit 4 WD40 domain-containing protein</fullName>
    </recommendedName>
</protein>
<sequence length="563" mass="62654">MSGYDFSHLFPANVLAFSPGTTFLAVAHQNRIIVRSTSTLQIVRTWECILPPEAQVARPKEPGISSSVAGATSEIFSIDTLQWSGDSMYLLVHSRETKMAWVYGVAQEGEAARVGGMGVEGLSKVEWGKGDREVLAWTEIDSRLYIYNLCSGETRFIQNVKPSPDGYTYSPDSRYLAVTEKHLGKDCIGVYDILDGYSLLRHFPLLTIDVQGISWSPCGRYIAAWDSSLSYSLHIHSAIGPHLTHFNPSSPTFSLAPNEVQGLGLRTLAWAPGGRWIAVGGWDGKVRIIESDGWRCVCVVTCGTRANKTATVWREPNDWLRDTRGRGIVQFDRQPRPVIFPVLRPDITKPYPRMGISHLAFDREATLLLIRLGNQPNVAHIYSFLPTPTSEQLSVTHTVSAIFSREIKKAKWSPVKSKLSVVTSGGGVYFWDRESGWIEEESGGSFECYTEIDGSTGGMMEGVGIPTRAEFSALDIHWSPDGRSLAIQDRYHFCLLYDEDTQNLEDDEQAGGRSALIWDEQAEGLTALLEEDEEHVSLSNEVSREQFVWGKKSYARVEAAVYI</sequence>
<gene>
    <name evidence="1" type="ORF">I314_01883</name>
</gene>
<dbReference type="Pfam" id="PF00400">
    <property type="entry name" value="WD40"/>
    <property type="match status" value="1"/>
</dbReference>
<dbReference type="Gene3D" id="2.130.10.10">
    <property type="entry name" value="YVTN repeat-like/Quinoprotein amine dehydrogenase"/>
    <property type="match status" value="2"/>
</dbReference>
<reference evidence="1 2" key="1">
    <citation type="submission" date="2015-01" db="EMBL/GenBank/DDBJ databases">
        <title>The Genome Sequence of Cryptococcus gattii CA1873.</title>
        <authorList>
            <consortium name="The Broad Institute Genomics Platform"/>
            <person name="Cuomo C."/>
            <person name="Litvintseva A."/>
            <person name="Chen Y."/>
            <person name="Heitman J."/>
            <person name="Sun S."/>
            <person name="Springer D."/>
            <person name="Dromer F."/>
            <person name="Young S."/>
            <person name="Zeng Q."/>
            <person name="Gargeya S."/>
            <person name="Abouelleil A."/>
            <person name="Alvarado L."/>
            <person name="Chapman S.B."/>
            <person name="Gainer-Dewar J."/>
            <person name="Goldberg J."/>
            <person name="Griggs A."/>
            <person name="Gujja S."/>
            <person name="Hansen M."/>
            <person name="Howarth C."/>
            <person name="Imamovic A."/>
            <person name="Larimer J."/>
            <person name="Murphy C."/>
            <person name="Naylor J."/>
            <person name="Pearson M."/>
            <person name="Priest M."/>
            <person name="Roberts A."/>
            <person name="Saif S."/>
            <person name="Shea T."/>
            <person name="Sykes S."/>
            <person name="Wortman J."/>
            <person name="Nusbaum C."/>
            <person name="Birren B."/>
        </authorList>
    </citation>
    <scope>NUCLEOTIDE SEQUENCE [LARGE SCALE GENOMIC DNA]</scope>
    <source>
        <strain evidence="1 2">CA1873</strain>
    </source>
</reference>
<dbReference type="PANTHER" id="PTHR16220:SF0">
    <property type="entry name" value="WD REPEAT-CONTAINING PROTEIN WRAP73"/>
    <property type="match status" value="1"/>
</dbReference>